<dbReference type="OrthoDB" id="9782266at2"/>
<feature type="domain" description="N-acetyltransferase" evidence="1">
    <location>
        <begin position="14"/>
        <end position="154"/>
    </location>
</feature>
<organism evidence="2 3">
    <name type="scientific">Alkalibacillus haloalkaliphilus</name>
    <dbReference type="NCBI Taxonomy" id="94136"/>
    <lineage>
        <taxon>Bacteria</taxon>
        <taxon>Bacillati</taxon>
        <taxon>Bacillota</taxon>
        <taxon>Bacilli</taxon>
        <taxon>Bacillales</taxon>
        <taxon>Bacillaceae</taxon>
        <taxon>Alkalibacillus</taxon>
    </lineage>
</organism>
<protein>
    <recommendedName>
        <fullName evidence="1">N-acetyltransferase domain-containing protein</fullName>
    </recommendedName>
</protein>
<proteinExistence type="predicted"/>
<evidence type="ECO:0000313" key="3">
    <source>
        <dbReference type="Proteomes" id="UP000321440"/>
    </source>
</evidence>
<dbReference type="GO" id="GO:0016747">
    <property type="term" value="F:acyltransferase activity, transferring groups other than amino-acyl groups"/>
    <property type="evidence" value="ECO:0007669"/>
    <property type="project" value="InterPro"/>
</dbReference>
<dbReference type="Pfam" id="PF00583">
    <property type="entry name" value="Acetyltransf_1"/>
    <property type="match status" value="1"/>
</dbReference>
<name>A0A511W2E5_9BACI</name>
<dbReference type="InterPro" id="IPR000182">
    <property type="entry name" value="GNAT_dom"/>
</dbReference>
<dbReference type="Proteomes" id="UP000321440">
    <property type="component" value="Unassembled WGS sequence"/>
</dbReference>
<evidence type="ECO:0000259" key="1">
    <source>
        <dbReference type="PROSITE" id="PS51186"/>
    </source>
</evidence>
<dbReference type="CDD" id="cd04301">
    <property type="entry name" value="NAT_SF"/>
    <property type="match status" value="1"/>
</dbReference>
<dbReference type="PROSITE" id="PS51186">
    <property type="entry name" value="GNAT"/>
    <property type="match status" value="1"/>
</dbReference>
<dbReference type="Gene3D" id="3.40.630.30">
    <property type="match status" value="1"/>
</dbReference>
<sequence>MLTFVESHRDQVSIEKKIFNSNPEYNYIAFDKRYLEANDILYQYEEAVELKTNRYLISLDEEPIGIIEYGMLSPRAHKPWLSLLLIDKEYQGLGYAKESYFLYEDLMRDKGVKSIQIAVHAINKKALDFWIPLGFEKYDERIYEQKLYYSFEKKLK</sequence>
<evidence type="ECO:0000313" key="2">
    <source>
        <dbReference type="EMBL" id="GEN45245.1"/>
    </source>
</evidence>
<dbReference type="SUPFAM" id="SSF55729">
    <property type="entry name" value="Acyl-CoA N-acyltransferases (Nat)"/>
    <property type="match status" value="1"/>
</dbReference>
<dbReference type="AlphaFoldDB" id="A0A511W2E5"/>
<dbReference type="EMBL" id="BJYA01000003">
    <property type="protein sequence ID" value="GEN45245.1"/>
    <property type="molecule type" value="Genomic_DNA"/>
</dbReference>
<reference evidence="2 3" key="1">
    <citation type="submission" date="2019-07" db="EMBL/GenBank/DDBJ databases">
        <title>Whole genome shotgun sequence of Alkalibacillus haloalkaliphilus NBRC 103110.</title>
        <authorList>
            <person name="Hosoyama A."/>
            <person name="Uohara A."/>
            <person name="Ohji S."/>
            <person name="Ichikawa N."/>
        </authorList>
    </citation>
    <scope>NUCLEOTIDE SEQUENCE [LARGE SCALE GENOMIC DNA]</scope>
    <source>
        <strain evidence="2 3">NBRC 103110</strain>
    </source>
</reference>
<accession>A0A511W2E5</accession>
<keyword evidence="3" id="KW-1185">Reference proteome</keyword>
<dbReference type="InterPro" id="IPR016181">
    <property type="entry name" value="Acyl_CoA_acyltransferase"/>
</dbReference>
<gene>
    <name evidence="2" type="ORF">AHA02nite_10210</name>
</gene>
<comment type="caution">
    <text evidence="2">The sequence shown here is derived from an EMBL/GenBank/DDBJ whole genome shotgun (WGS) entry which is preliminary data.</text>
</comment>